<keyword evidence="4" id="KW-1185">Reference proteome</keyword>
<keyword evidence="2" id="KW-1133">Transmembrane helix</keyword>
<feature type="region of interest" description="Disordered" evidence="1">
    <location>
        <begin position="461"/>
        <end position="497"/>
    </location>
</feature>
<evidence type="ECO:0000256" key="2">
    <source>
        <dbReference type="SAM" id="Phobius"/>
    </source>
</evidence>
<dbReference type="Gene3D" id="3.30.40.10">
    <property type="entry name" value="Zinc/RING finger domain, C3HC4 (zinc finger)"/>
    <property type="match status" value="1"/>
</dbReference>
<sequence>MSTNILERLEYLNQSSRALVNESVPLSSLVNIPYKIYKSFYDAIVAQYATSLTNPDLLPFNTETFMSSVGYFFSSYAVGCFLIALVLSRLSAMSSLRSNTVRATIPNWSRIGLHSVAILAILYALCGLVGQFQPTILRGVIKQRDVQSFLSETYVVLTLSHCIETFLCITTNGKPLEESDYTIFELSAQFYVMTRSNATVWEYGPDCLMALSGRFIIHLVELFKKRQRRLLCSTVLNVGFICYLVYQVHQYGFGSLSLFTKWKHFPKFLSLFIILASVACYSLACIVRWNCTQTPGTSPTEDLQFHTFICNWYKNLNLTGEEEFSNTVMKLALLFCNPDHRNAHGLHREFPAISPATSLHKSYIVSGYMNKMSNIPDAISGDKVALKHNTKSLVTRFVWLLWLVSSILKLIKRLFKVTPENKPKIPEVKQRNVPNFNDYINENNYSKFMTTENDERTKLLLPEEDNSEDYVQEDCPADDESDSDISEDEESSIISRGAEEYTSPIQEVLSPQSILEIVSSPKDVSWYLSMWKILNCELSMNRRLTRSQYAVLNENDILNEVILRKQLNACDKSIKSNEPNDNEELVMGEEDDSNANEIDMTCVVCKTNQRTIVVWPCRCFSLCEECRVSLGLRGFKSCVCCRSEVHGYSRLNTV</sequence>
<dbReference type="InterPro" id="IPR013083">
    <property type="entry name" value="Znf_RING/FYVE/PHD"/>
</dbReference>
<feature type="compositionally biased region" description="Acidic residues" evidence="1">
    <location>
        <begin position="462"/>
        <end position="491"/>
    </location>
</feature>
<keyword evidence="2" id="KW-0812">Transmembrane</keyword>
<reference evidence="3 4" key="1">
    <citation type="submission" date="2016-01" db="EMBL/GenBank/DDBJ databases">
        <title>Genome sequence of the yeast Holleya sinecauda.</title>
        <authorList>
            <person name="Dietrich F.S."/>
        </authorList>
    </citation>
    <scope>NUCLEOTIDE SEQUENCE [LARGE SCALE GENOMIC DNA]</scope>
    <source>
        <strain evidence="3 4">ATCC 58844</strain>
    </source>
</reference>
<feature type="transmembrane region" description="Helical" evidence="2">
    <location>
        <begin position="268"/>
        <end position="287"/>
    </location>
</feature>
<feature type="transmembrane region" description="Helical" evidence="2">
    <location>
        <begin position="393"/>
        <end position="411"/>
    </location>
</feature>
<keyword evidence="2" id="KW-0472">Membrane</keyword>
<proteinExistence type="predicted"/>
<dbReference type="GO" id="GO:0016567">
    <property type="term" value="P:protein ubiquitination"/>
    <property type="evidence" value="ECO:0007669"/>
    <property type="project" value="TreeGrafter"/>
</dbReference>
<dbReference type="CDD" id="cd16616">
    <property type="entry name" value="mRING-HC-C4C4_Asi1p-like"/>
    <property type="match status" value="1"/>
</dbReference>
<dbReference type="PANTHER" id="PTHR22696">
    <property type="entry name" value="E3 UBIQUITIN-PROTEIN LIGASE RNF26"/>
    <property type="match status" value="1"/>
</dbReference>
<evidence type="ECO:0000313" key="4">
    <source>
        <dbReference type="Proteomes" id="UP000243052"/>
    </source>
</evidence>
<dbReference type="RefSeq" id="XP_017988774.1">
    <property type="nucleotide sequence ID" value="XM_018133100.1"/>
</dbReference>
<feature type="transmembrane region" description="Helical" evidence="2">
    <location>
        <begin position="111"/>
        <end position="132"/>
    </location>
</feature>
<dbReference type="GO" id="GO:0006511">
    <property type="term" value="P:ubiquitin-dependent protein catabolic process"/>
    <property type="evidence" value="ECO:0007669"/>
    <property type="project" value="TreeGrafter"/>
</dbReference>
<name>A0A109UZN1_9SACH</name>
<gene>
    <name evidence="3" type="ORF">AW171_hschr63751</name>
</gene>
<organism evidence="3 4">
    <name type="scientific">Eremothecium sinecaudum</name>
    <dbReference type="NCBI Taxonomy" id="45286"/>
    <lineage>
        <taxon>Eukaryota</taxon>
        <taxon>Fungi</taxon>
        <taxon>Dikarya</taxon>
        <taxon>Ascomycota</taxon>
        <taxon>Saccharomycotina</taxon>
        <taxon>Saccharomycetes</taxon>
        <taxon>Saccharomycetales</taxon>
        <taxon>Saccharomycetaceae</taxon>
        <taxon>Eremothecium</taxon>
    </lineage>
</organism>
<dbReference type="PANTHER" id="PTHR22696:SF1">
    <property type="entry name" value="E3 UBIQUITIN-PROTEIN LIGASE RNF26"/>
    <property type="match status" value="1"/>
</dbReference>
<evidence type="ECO:0000313" key="3">
    <source>
        <dbReference type="EMBL" id="AMD21778.1"/>
    </source>
</evidence>
<dbReference type="OrthoDB" id="66726at2759"/>
<dbReference type="GeneID" id="28725085"/>
<dbReference type="Proteomes" id="UP000243052">
    <property type="component" value="Chromosome vi"/>
</dbReference>
<dbReference type="Pfam" id="PF13920">
    <property type="entry name" value="zf-C3HC4_3"/>
    <property type="match status" value="1"/>
</dbReference>
<dbReference type="EMBL" id="CP014246">
    <property type="protein sequence ID" value="AMD21778.1"/>
    <property type="molecule type" value="Genomic_DNA"/>
</dbReference>
<protein>
    <submittedName>
        <fullName evidence="3">HFL078Cp</fullName>
    </submittedName>
</protein>
<dbReference type="GO" id="GO:0061630">
    <property type="term" value="F:ubiquitin protein ligase activity"/>
    <property type="evidence" value="ECO:0007669"/>
    <property type="project" value="TreeGrafter"/>
</dbReference>
<dbReference type="AlphaFoldDB" id="A0A109UZN1"/>
<accession>A0A109UZN1</accession>
<feature type="transmembrane region" description="Helical" evidence="2">
    <location>
        <begin position="69"/>
        <end position="90"/>
    </location>
</feature>
<feature type="transmembrane region" description="Helical" evidence="2">
    <location>
        <begin position="230"/>
        <end position="248"/>
    </location>
</feature>
<evidence type="ECO:0000256" key="1">
    <source>
        <dbReference type="SAM" id="MobiDB-lite"/>
    </source>
</evidence>